<name>A0AAQ3QFH9_9LILI</name>
<evidence type="ECO:0000256" key="4">
    <source>
        <dbReference type="ARBA" id="ARBA00022630"/>
    </source>
</evidence>
<keyword evidence="6" id="KW-0560">Oxidoreductase</keyword>
<dbReference type="InterPro" id="IPR016167">
    <property type="entry name" value="FAD-bd_PCMH_sub1"/>
</dbReference>
<dbReference type="PANTHER" id="PTHR13878">
    <property type="entry name" value="GULONOLACTONE OXIDASE"/>
    <property type="match status" value="1"/>
</dbReference>
<dbReference type="InterPro" id="IPR016170">
    <property type="entry name" value="Cytok_DH_C_sf"/>
</dbReference>
<sequence>MATQRISYVLLPLFLVTVSLVTSLVTVVGQLRPLPAALMALPNVDLDPDTAAQFSCDFGRIVRAAPPAAVLRPSSPDDIAALVRLAFSSSSSPPSGPFTIAARGHGHSIRGQAFAPGGVVVDMESLRHGRRINVSSSAAAAAARYVDAGGEQLWIDVLRATLERGVAPRSWTDYLHLTVGGTLSNAGISGQAFRHGPQISNVFELDVITGKGEMITCSPEVNPDLFHGALGGLGQLGVITRARIAVVPAPRRVRWVRLMYTEFAAFTRDQELLISLKAEEGFDYVEGSLLMDQTLLSNWRSSFFSEADSGKIKALAAESGGIYCLEAAAYYDYHYDEEQEELAATATSVVQKIEALLKQLGFVPGFAFSNDVSYVGFLDRVHDGELKLRAMGLWDVPHPWFNILVPKSRIHEFELGVMKGILKGNNSMGPVLIYPMNSNKWEEKMSAVIPNEEIFYSVGLLRSAAAMDDEWKQLDEQNDEILSFCQERGIEYKQYLPHYTSERDWMKHFGDKWERFVELKRRYDPKALLSPGQQIFTSSLVEDDYYL</sequence>
<comment type="cofactor">
    <cofactor evidence="1">
        <name>FAD</name>
        <dbReference type="ChEBI" id="CHEBI:57692"/>
    </cofactor>
</comment>
<proteinExistence type="inferred from homology"/>
<dbReference type="GO" id="GO:0009690">
    <property type="term" value="P:cytokinin metabolic process"/>
    <property type="evidence" value="ECO:0007669"/>
    <property type="project" value="InterPro"/>
</dbReference>
<dbReference type="Gene3D" id="3.30.43.10">
    <property type="entry name" value="Uridine Diphospho-n-acetylenolpyruvylglucosamine Reductase, domain 2"/>
    <property type="match status" value="1"/>
</dbReference>
<protein>
    <recommendedName>
        <fullName evidence="3">cytokinin dehydrogenase</fullName>
        <ecNumber evidence="3">1.5.99.12</ecNumber>
    </recommendedName>
</protein>
<gene>
    <name evidence="8" type="ORF">Cni_G17812</name>
</gene>
<dbReference type="InterPro" id="IPR050432">
    <property type="entry name" value="FAD-linked_Oxidoreductases_BP"/>
</dbReference>
<comment type="similarity">
    <text evidence="2">Belongs to the oxygen-dependent FAD-linked oxidoreductase family.</text>
</comment>
<dbReference type="EC" id="1.5.99.12" evidence="3"/>
<evidence type="ECO:0000256" key="5">
    <source>
        <dbReference type="ARBA" id="ARBA00022827"/>
    </source>
</evidence>
<dbReference type="AlphaFoldDB" id="A0AAQ3QFH9"/>
<organism evidence="8 9">
    <name type="scientific">Canna indica</name>
    <name type="common">Indian-shot</name>
    <dbReference type="NCBI Taxonomy" id="4628"/>
    <lineage>
        <taxon>Eukaryota</taxon>
        <taxon>Viridiplantae</taxon>
        <taxon>Streptophyta</taxon>
        <taxon>Embryophyta</taxon>
        <taxon>Tracheophyta</taxon>
        <taxon>Spermatophyta</taxon>
        <taxon>Magnoliopsida</taxon>
        <taxon>Liliopsida</taxon>
        <taxon>Zingiberales</taxon>
        <taxon>Cannaceae</taxon>
        <taxon>Canna</taxon>
    </lineage>
</organism>
<dbReference type="InterPro" id="IPR016166">
    <property type="entry name" value="FAD-bd_PCMH"/>
</dbReference>
<evidence type="ECO:0000259" key="7">
    <source>
        <dbReference type="PROSITE" id="PS51387"/>
    </source>
</evidence>
<dbReference type="Gene3D" id="3.30.465.10">
    <property type="match status" value="1"/>
</dbReference>
<dbReference type="GO" id="GO:0019139">
    <property type="term" value="F:cytokinin dehydrogenase activity"/>
    <property type="evidence" value="ECO:0007669"/>
    <property type="project" value="UniProtKB-EC"/>
</dbReference>
<evidence type="ECO:0000256" key="1">
    <source>
        <dbReference type="ARBA" id="ARBA00001974"/>
    </source>
</evidence>
<evidence type="ECO:0000256" key="3">
    <source>
        <dbReference type="ARBA" id="ARBA00011928"/>
    </source>
</evidence>
<keyword evidence="4" id="KW-0285">Flavoprotein</keyword>
<evidence type="ECO:0000256" key="2">
    <source>
        <dbReference type="ARBA" id="ARBA00005466"/>
    </source>
</evidence>
<evidence type="ECO:0000313" key="9">
    <source>
        <dbReference type="Proteomes" id="UP001327560"/>
    </source>
</evidence>
<dbReference type="SUPFAM" id="SSF56176">
    <property type="entry name" value="FAD-binding/transporter-associated domain-like"/>
    <property type="match status" value="1"/>
</dbReference>
<dbReference type="EMBL" id="CP136894">
    <property type="protein sequence ID" value="WOL09059.1"/>
    <property type="molecule type" value="Genomic_DNA"/>
</dbReference>
<accession>A0AAQ3QFH9</accession>
<dbReference type="InterPro" id="IPR006094">
    <property type="entry name" value="Oxid_FAD_bind_N"/>
</dbReference>
<dbReference type="Pfam" id="PF01565">
    <property type="entry name" value="FAD_binding_4"/>
    <property type="match status" value="1"/>
</dbReference>
<dbReference type="Proteomes" id="UP001327560">
    <property type="component" value="Chromosome 5"/>
</dbReference>
<feature type="domain" description="FAD-binding PCMH-type" evidence="7">
    <location>
        <begin position="63"/>
        <end position="249"/>
    </location>
</feature>
<dbReference type="InterPro" id="IPR036318">
    <property type="entry name" value="FAD-bd_PCMH-like_sf"/>
</dbReference>
<evidence type="ECO:0000256" key="6">
    <source>
        <dbReference type="ARBA" id="ARBA00023002"/>
    </source>
</evidence>
<dbReference type="Gene3D" id="3.40.462.10">
    <property type="entry name" value="FAD-linked oxidases, C-terminal domain"/>
    <property type="match status" value="1"/>
</dbReference>
<dbReference type="InterPro" id="IPR016169">
    <property type="entry name" value="FAD-bd_PCMH_sub2"/>
</dbReference>
<dbReference type="InterPro" id="IPR016164">
    <property type="entry name" value="FAD-linked_Oxase-like_C"/>
</dbReference>
<dbReference type="InterPro" id="IPR015345">
    <property type="entry name" value="Cytokinin_DH_FAD/cytokin-bd"/>
</dbReference>
<evidence type="ECO:0000313" key="8">
    <source>
        <dbReference type="EMBL" id="WOL09059.1"/>
    </source>
</evidence>
<dbReference type="PANTHER" id="PTHR13878:SF127">
    <property type="entry name" value="CYTOKININ DEHYDROGENASE 3"/>
    <property type="match status" value="1"/>
</dbReference>
<dbReference type="PROSITE" id="PS51387">
    <property type="entry name" value="FAD_PCMH"/>
    <property type="match status" value="1"/>
</dbReference>
<keyword evidence="5" id="KW-0274">FAD</keyword>
<dbReference type="Pfam" id="PF09265">
    <property type="entry name" value="Cytokin-bind"/>
    <property type="match status" value="1"/>
</dbReference>
<dbReference type="SUPFAM" id="SSF55103">
    <property type="entry name" value="FAD-linked oxidases, C-terminal domain"/>
    <property type="match status" value="1"/>
</dbReference>
<reference evidence="8 9" key="1">
    <citation type="submission" date="2023-10" db="EMBL/GenBank/DDBJ databases">
        <title>Chromosome-scale genome assembly provides insights into flower coloration mechanisms of Canna indica.</title>
        <authorList>
            <person name="Li C."/>
        </authorList>
    </citation>
    <scope>NUCLEOTIDE SEQUENCE [LARGE SCALE GENOMIC DNA]</scope>
    <source>
        <tissue evidence="8">Flower</tissue>
    </source>
</reference>
<keyword evidence="9" id="KW-1185">Reference proteome</keyword>
<dbReference type="GO" id="GO:0071949">
    <property type="term" value="F:FAD binding"/>
    <property type="evidence" value="ECO:0007669"/>
    <property type="project" value="InterPro"/>
</dbReference>